<name>A0A7X6HG62_9MICC</name>
<reference evidence="2 3" key="1">
    <citation type="submission" date="2020-04" db="EMBL/GenBank/DDBJ databases">
        <title>Arthrobacter sp. nov.</title>
        <authorList>
            <person name="Liu S."/>
        </authorList>
    </citation>
    <scope>NUCLEOTIDE SEQUENCE [LARGE SCALE GENOMIC DNA]</scope>
    <source>
        <strain evidence="2 3">E918</strain>
    </source>
</reference>
<protein>
    <submittedName>
        <fullName evidence="2">Amidohydrolase</fullName>
    </submittedName>
</protein>
<dbReference type="InterPro" id="IPR011059">
    <property type="entry name" value="Metal-dep_hydrolase_composite"/>
</dbReference>
<keyword evidence="3" id="KW-1185">Reference proteome</keyword>
<evidence type="ECO:0000259" key="1">
    <source>
        <dbReference type="Pfam" id="PF07969"/>
    </source>
</evidence>
<keyword evidence="2" id="KW-0378">Hydrolase</keyword>
<evidence type="ECO:0000313" key="2">
    <source>
        <dbReference type="EMBL" id="NKX55604.1"/>
    </source>
</evidence>
<dbReference type="InterPro" id="IPR032466">
    <property type="entry name" value="Metal_Hydrolase"/>
</dbReference>
<dbReference type="InterPro" id="IPR033932">
    <property type="entry name" value="YtcJ-like"/>
</dbReference>
<dbReference type="EMBL" id="JAAZSQ010000014">
    <property type="protein sequence ID" value="NKX55604.1"/>
    <property type="molecule type" value="Genomic_DNA"/>
</dbReference>
<dbReference type="Gene3D" id="2.30.40.10">
    <property type="entry name" value="Urease, subunit C, domain 1"/>
    <property type="match status" value="1"/>
</dbReference>
<sequence length="544" mass="58494">MPAEYADLIIHSATVHTLDPDSAGTAVAVRNGLVTAVGCDADILALAGPATEVVDGSSLTLTPGLTDSHQHPLMGLEHGRGLDLTGVDRLEELRDRLRAYSANLGPEEWVIARGVEFNAFAGRSLHHEVLDDVTGGRPAFLWMIDVHTALMNRRGLEQAGITGARQFEDASEIVVDAAGRPTGELHEGNAVFAGYAAVPPLDAAQQHAQLRGHFAALNAAGITEIHILDNWRGTEQALRALEADGELTVRVLWAPWCLPGTTDQLLEQIGATRAAGQGRYWKVAAVKFLIDGAVDGGGAWLCTADYLGGNDRSIWRDVEAYRGSVRRMAGAGLPAWTHAIGDEGVSAVLDTYAGLARPEGGARFRIEHVEVLKDQDVDRFAGQDVVASMQPTHMDWTRADHQDNWSRRVGEHHWDKAWRCADIAAAGGRVAIGSDWPVVDFDPRGILASAQLRRPVHDAAREPHLPLQALTARQALEGYTVQAAYGAGQEAVAGRIAPGFRADLVLWRRDILACPPEELPQVDVVLTIMDGQVVHGAVPAMARP</sequence>
<comment type="caution">
    <text evidence="2">The sequence shown here is derived from an EMBL/GenBank/DDBJ whole genome shotgun (WGS) entry which is preliminary data.</text>
</comment>
<dbReference type="Proteomes" id="UP000544090">
    <property type="component" value="Unassembled WGS sequence"/>
</dbReference>
<dbReference type="SUPFAM" id="SSF51556">
    <property type="entry name" value="Metallo-dependent hydrolases"/>
    <property type="match status" value="1"/>
</dbReference>
<dbReference type="AlphaFoldDB" id="A0A7X6HG62"/>
<dbReference type="CDD" id="cd01300">
    <property type="entry name" value="YtcJ_like"/>
    <property type="match status" value="1"/>
</dbReference>
<dbReference type="RefSeq" id="WP_168487263.1">
    <property type="nucleotide sequence ID" value="NZ_JAAZSQ010000014.1"/>
</dbReference>
<dbReference type="Gene3D" id="3.10.310.70">
    <property type="match status" value="1"/>
</dbReference>
<organism evidence="2 3">
    <name type="scientific">Arthrobacter mobilis</name>
    <dbReference type="NCBI Taxonomy" id="2724944"/>
    <lineage>
        <taxon>Bacteria</taxon>
        <taxon>Bacillati</taxon>
        <taxon>Actinomycetota</taxon>
        <taxon>Actinomycetes</taxon>
        <taxon>Micrococcales</taxon>
        <taxon>Micrococcaceae</taxon>
        <taxon>Arthrobacter</taxon>
    </lineage>
</organism>
<dbReference type="SUPFAM" id="SSF51338">
    <property type="entry name" value="Composite domain of metallo-dependent hydrolases"/>
    <property type="match status" value="1"/>
</dbReference>
<dbReference type="PANTHER" id="PTHR22642">
    <property type="entry name" value="IMIDAZOLONEPROPIONASE"/>
    <property type="match status" value="1"/>
</dbReference>
<dbReference type="Gene3D" id="3.20.20.140">
    <property type="entry name" value="Metal-dependent hydrolases"/>
    <property type="match status" value="1"/>
</dbReference>
<feature type="domain" description="Amidohydrolase 3" evidence="1">
    <location>
        <begin position="52"/>
        <end position="535"/>
    </location>
</feature>
<accession>A0A7X6HG62</accession>
<dbReference type="Pfam" id="PF07969">
    <property type="entry name" value="Amidohydro_3"/>
    <property type="match status" value="1"/>
</dbReference>
<proteinExistence type="predicted"/>
<dbReference type="GO" id="GO:0016810">
    <property type="term" value="F:hydrolase activity, acting on carbon-nitrogen (but not peptide) bonds"/>
    <property type="evidence" value="ECO:0007669"/>
    <property type="project" value="InterPro"/>
</dbReference>
<gene>
    <name evidence="2" type="ORF">HGG74_13880</name>
</gene>
<dbReference type="InterPro" id="IPR013108">
    <property type="entry name" value="Amidohydro_3"/>
</dbReference>
<dbReference type="PANTHER" id="PTHR22642:SF2">
    <property type="entry name" value="PROTEIN LONG AFTER FAR-RED 3"/>
    <property type="match status" value="1"/>
</dbReference>
<evidence type="ECO:0000313" key="3">
    <source>
        <dbReference type="Proteomes" id="UP000544090"/>
    </source>
</evidence>